<proteinExistence type="predicted"/>
<accession>A0AAW2H6I1</accession>
<gene>
    <name evidence="1" type="ORF">PYX00_010879</name>
</gene>
<dbReference type="EMBL" id="JARGDH010000054">
    <property type="protein sequence ID" value="KAL0263965.1"/>
    <property type="molecule type" value="Genomic_DNA"/>
</dbReference>
<reference evidence="1" key="1">
    <citation type="journal article" date="2024" name="Gigascience">
        <title>Chromosome-level genome of the poultry shaft louse Menopon gallinae provides insight into the host-switching and adaptive evolution of parasitic lice.</title>
        <authorList>
            <person name="Xu Y."/>
            <person name="Ma L."/>
            <person name="Liu S."/>
            <person name="Liang Y."/>
            <person name="Liu Q."/>
            <person name="He Z."/>
            <person name="Tian L."/>
            <person name="Duan Y."/>
            <person name="Cai W."/>
            <person name="Li H."/>
            <person name="Song F."/>
        </authorList>
    </citation>
    <scope>NUCLEOTIDE SEQUENCE</scope>
    <source>
        <strain evidence="1">Cailab_2023a</strain>
    </source>
</reference>
<evidence type="ECO:0000313" key="1">
    <source>
        <dbReference type="EMBL" id="KAL0263965.1"/>
    </source>
</evidence>
<name>A0AAW2H6I1_9NEOP</name>
<organism evidence="1">
    <name type="scientific">Menopon gallinae</name>
    <name type="common">poultry shaft louse</name>
    <dbReference type="NCBI Taxonomy" id="328185"/>
    <lineage>
        <taxon>Eukaryota</taxon>
        <taxon>Metazoa</taxon>
        <taxon>Ecdysozoa</taxon>
        <taxon>Arthropoda</taxon>
        <taxon>Hexapoda</taxon>
        <taxon>Insecta</taxon>
        <taxon>Pterygota</taxon>
        <taxon>Neoptera</taxon>
        <taxon>Paraneoptera</taxon>
        <taxon>Psocodea</taxon>
        <taxon>Troctomorpha</taxon>
        <taxon>Phthiraptera</taxon>
        <taxon>Amblycera</taxon>
        <taxon>Menoponidae</taxon>
        <taxon>Menopon</taxon>
    </lineage>
</organism>
<comment type="caution">
    <text evidence="1">The sequence shown here is derived from an EMBL/GenBank/DDBJ whole genome shotgun (WGS) entry which is preliminary data.</text>
</comment>
<sequence>MGANAARKHRELFYVCEALLRPLSPLITNLRVDLHTLHLDTSPRPDTLLSIDVSDVTRGTCRVQHFLQIDLFMSTESLIWCFFASRTRCLTTELDIAGYFSKQKDSAYRVEDARSLLIDFDVELVDSDKTINYFLLCQRAMEILNQTEDDESVLHFISEKIYPITDDELRESLKDLLEYLVFKTGDSIEVRRRKLASFINAKILNKYNCRPNKLKDIVKGILEGESKLQTKYKFPVFRSYL</sequence>
<protein>
    <submittedName>
        <fullName evidence="1">Uncharacterized protein</fullName>
    </submittedName>
</protein>
<dbReference type="AlphaFoldDB" id="A0AAW2H6I1"/>